<evidence type="ECO:0000313" key="2">
    <source>
        <dbReference type="Proteomes" id="UP000184518"/>
    </source>
</evidence>
<protein>
    <submittedName>
        <fullName evidence="1">Uncharacterized protein</fullName>
    </submittedName>
</protein>
<proteinExistence type="predicted"/>
<dbReference type="EMBL" id="FQUT01000022">
    <property type="protein sequence ID" value="SHG77284.1"/>
    <property type="molecule type" value="Genomic_DNA"/>
</dbReference>
<sequence length="43" mass="5152">MILSILQNYKYYISLLIENLLKVISLSHLLIQKKLSNHRIKQK</sequence>
<evidence type="ECO:0000313" key="1">
    <source>
        <dbReference type="EMBL" id="SHG77284.1"/>
    </source>
</evidence>
<dbReference type="STRING" id="1416778.SAMN05443633_12240"/>
<gene>
    <name evidence="1" type="ORF">SAMN05443633_12240</name>
</gene>
<dbReference type="AlphaFoldDB" id="A0A1M5MIL6"/>
<reference evidence="2" key="1">
    <citation type="submission" date="2016-11" db="EMBL/GenBank/DDBJ databases">
        <authorList>
            <person name="Varghese N."/>
            <person name="Submissions S."/>
        </authorList>
    </citation>
    <scope>NUCLEOTIDE SEQUENCE [LARGE SCALE GENOMIC DNA]</scope>
    <source>
        <strain evidence="2">DSM 27619</strain>
    </source>
</reference>
<accession>A0A1M5MIL6</accession>
<dbReference type="Proteomes" id="UP000184518">
    <property type="component" value="Unassembled WGS sequence"/>
</dbReference>
<name>A0A1M5MIL6_9FLAO</name>
<organism evidence="1 2">
    <name type="scientific">Chryseobacterium arachidis</name>
    <dbReference type="NCBI Taxonomy" id="1416778"/>
    <lineage>
        <taxon>Bacteria</taxon>
        <taxon>Pseudomonadati</taxon>
        <taxon>Bacteroidota</taxon>
        <taxon>Flavobacteriia</taxon>
        <taxon>Flavobacteriales</taxon>
        <taxon>Weeksellaceae</taxon>
        <taxon>Chryseobacterium group</taxon>
        <taxon>Chryseobacterium</taxon>
    </lineage>
</organism>
<keyword evidence="2" id="KW-1185">Reference proteome</keyword>